<accession>A0A0A7EFV5</accession>
<dbReference type="SUPFAM" id="SSF82693">
    <property type="entry name" value="Multidrug efflux transporter AcrB pore domain, PN1, PN2, PC1 and PC2 subdomains"/>
    <property type="match status" value="2"/>
</dbReference>
<feature type="transmembrane region" description="Helical" evidence="1">
    <location>
        <begin position="1068"/>
        <end position="1091"/>
    </location>
</feature>
<dbReference type="GO" id="GO:0042910">
    <property type="term" value="F:xenobiotic transmembrane transporter activity"/>
    <property type="evidence" value="ECO:0007669"/>
    <property type="project" value="TreeGrafter"/>
</dbReference>
<evidence type="ECO:0000313" key="2">
    <source>
        <dbReference type="EMBL" id="AIY64887.1"/>
    </source>
</evidence>
<dbReference type="PANTHER" id="PTHR32063:SF0">
    <property type="entry name" value="SWARMING MOTILITY PROTEIN SWRC"/>
    <property type="match status" value="1"/>
</dbReference>
<dbReference type="Gene3D" id="3.30.70.1430">
    <property type="entry name" value="Multidrug efflux transporter AcrB pore domain"/>
    <property type="match status" value="2"/>
</dbReference>
<dbReference type="PRINTS" id="PR00702">
    <property type="entry name" value="ACRIFLAVINRP"/>
</dbReference>
<keyword evidence="1" id="KW-1133">Transmembrane helix</keyword>
<feature type="transmembrane region" description="Helical" evidence="1">
    <location>
        <begin position="986"/>
        <end position="1007"/>
    </location>
</feature>
<evidence type="ECO:0000313" key="3">
    <source>
        <dbReference type="Proteomes" id="UP000030341"/>
    </source>
</evidence>
<dbReference type="InterPro" id="IPR027463">
    <property type="entry name" value="AcrB_DN_DC_subdom"/>
</dbReference>
<dbReference type="HOGENOM" id="CLU_002755_1_2_6"/>
<dbReference type="Gene3D" id="3.30.70.1440">
    <property type="entry name" value="Multidrug efflux transporter AcrB pore domain"/>
    <property type="match status" value="1"/>
</dbReference>
<proteinExistence type="predicted"/>
<dbReference type="eggNOG" id="COG0841">
    <property type="taxonomic scope" value="Bacteria"/>
</dbReference>
<feature type="transmembrane region" description="Helical" evidence="1">
    <location>
        <begin position="548"/>
        <end position="569"/>
    </location>
</feature>
<gene>
    <name evidence="2" type="ORF">OM33_06785</name>
</gene>
<protein>
    <submittedName>
        <fullName evidence="2">Acriflavin resistance protein</fullName>
    </submittedName>
</protein>
<dbReference type="PANTHER" id="PTHR32063">
    <property type="match status" value="1"/>
</dbReference>
<feature type="transmembrane region" description="Helical" evidence="1">
    <location>
        <begin position="399"/>
        <end position="424"/>
    </location>
</feature>
<reference evidence="2 3" key="1">
    <citation type="submission" date="2014-11" db="EMBL/GenBank/DDBJ databases">
        <title>Complete Genome Sequence of Pseudoalteromonas sp. Strain OCN003 Isolated from Kaneohe Bay, Oahu, Hawaii.</title>
        <authorList>
            <person name="Beurmann S."/>
            <person name="Videau P."/>
            <person name="Ushijima B."/>
            <person name="Smith A.M."/>
            <person name="Aeby G.S."/>
            <person name="Callahan S.M."/>
            <person name="Belcaid M."/>
        </authorList>
    </citation>
    <scope>NUCLEOTIDE SEQUENCE [LARGE SCALE GENOMIC DNA]</scope>
    <source>
        <strain evidence="2 3">OCN003</strain>
    </source>
</reference>
<feature type="transmembrane region" description="Helical" evidence="1">
    <location>
        <begin position="444"/>
        <end position="466"/>
    </location>
</feature>
<feature type="transmembrane region" description="Helical" evidence="1">
    <location>
        <begin position="478"/>
        <end position="503"/>
    </location>
</feature>
<feature type="transmembrane region" description="Helical" evidence="1">
    <location>
        <begin position="373"/>
        <end position="393"/>
    </location>
</feature>
<dbReference type="STRING" id="1348114.OM33_06785"/>
<dbReference type="Gene3D" id="1.20.1640.10">
    <property type="entry name" value="Multidrug efflux transporter AcrB transmembrane domain"/>
    <property type="match status" value="2"/>
</dbReference>
<feature type="transmembrane region" description="Helical" evidence="1">
    <location>
        <begin position="346"/>
        <end position="366"/>
    </location>
</feature>
<dbReference type="Pfam" id="PF00873">
    <property type="entry name" value="ACR_tran"/>
    <property type="match status" value="1"/>
</dbReference>
<keyword evidence="3" id="KW-1185">Reference proteome</keyword>
<sequence>MKIVESAVKQPISVIVAVILSVLAGVLAFTQVPVQMTPSVDSVVVSVRTFWENASPEEIESDVVIEQEKVLSDVNGLVSLTSISQTSAAQLRLEFETGTDIKQAQAEVVQKLNEVPAYPMGVSEPTVEGVDPMSVDYIAWVGLAASDPSFDNTTLYDFMERRLRPRLENIKGISKVGILGAREQELQIQIDPIKLANFGITYSQLVDAIQITNTNYSGGRLPDGKNDIRVRAMGRFTDVATIENIVIRKDSRGPVYVKDIATVKLDYKDMRDWVRARGVKMPFFNFQLAHGANLLETMNALKAEIAELNKPNGMLEQHAKKLGVNGTFELVTTWDSSSYVENAIDLVQSNIMVGGLLAVITLLLFLRSLRTIGVIAIAIPISVIASVVILVALGRSINIVSLAGMAFAVGMVVDNAIVVIENIFRHLEMGKKPLKASVEGTQEVAGAVFASTMTTLVVFVPILTIADSAGQLFRDISLAIMAAVFISFVVSVLVIPVAGAYFLRARSDSKQVKLKTGKLAELEKKAAKLPSHIGALFIAITSTTKRKLTVVTSFAVVTLVGIALLIPPLDYLPKGNRNFAFGFMVPPPGYNLDQVSEIGDRIEKVLRPAWEVTGDKYQAETIIRGGEPDLTQSVPDIQLMDGSTIKAPEIDHYFLVAMDGQILHGMIPKEADKTIDAVDFLNQTLMGVNAPDVIGFAFQFPLFNTGGTTGSAIQIDLVGDDLEQITNGATALLFKLIGNYGPYATIPEPANFLLPTPELSIKPLDERLAELNMTRRDLGLAVQANGDGIIMMNSFAVGGELKDLKIVTSAQQDDFPIDALMQTPLATPQSQVVDLQSLALVERTQTVDQIKHVSRQRAVTLQFTPPAGMPLEQAIASVNTMVDELRGAGAISPAVEVNLAGSAGKLADLKKSLLGDGSLFGTLSSSMFLAMFVVYLVMVILFQNWKYPLVIMVSVPLATLGGFMGLAAVHWASVFDRYTPIQNLDVLTLLGFVILAGVVVNNAILIVHQALNNLKYKGLTAQLAIKESVESRVRPIMMSTLTSVGGMLPLVLMPGAGSELYRGLGGVVVGGLVVSTIFTLILVPVILSFLLKDSDIKQNSEDTDLRTAA</sequence>
<feature type="transmembrane region" description="Helical" evidence="1">
    <location>
        <begin position="949"/>
        <end position="974"/>
    </location>
</feature>
<dbReference type="Gene3D" id="3.30.2090.10">
    <property type="entry name" value="Multidrug efflux transporter AcrB TolC docking domain, DN and DC subdomains"/>
    <property type="match status" value="2"/>
</dbReference>
<keyword evidence="1" id="KW-0812">Transmembrane</keyword>
<organism evidence="2 3">
    <name type="scientific">Pseudoalteromonas piratica</name>
    <dbReference type="NCBI Taxonomy" id="1348114"/>
    <lineage>
        <taxon>Bacteria</taxon>
        <taxon>Pseudomonadati</taxon>
        <taxon>Pseudomonadota</taxon>
        <taxon>Gammaproteobacteria</taxon>
        <taxon>Alteromonadales</taxon>
        <taxon>Pseudoalteromonadaceae</taxon>
        <taxon>Pseudoalteromonas</taxon>
    </lineage>
</organism>
<dbReference type="Proteomes" id="UP000030341">
    <property type="component" value="Chromosome 1"/>
</dbReference>
<feature type="transmembrane region" description="Helical" evidence="1">
    <location>
        <begin position="1036"/>
        <end position="1056"/>
    </location>
</feature>
<dbReference type="Gene3D" id="3.30.70.1320">
    <property type="entry name" value="Multidrug efflux transporter AcrB pore domain like"/>
    <property type="match status" value="1"/>
</dbReference>
<dbReference type="SUPFAM" id="SSF82866">
    <property type="entry name" value="Multidrug efflux transporter AcrB transmembrane domain"/>
    <property type="match status" value="2"/>
</dbReference>
<name>A0A0A7EFV5_9GAMM</name>
<evidence type="ECO:0000256" key="1">
    <source>
        <dbReference type="SAM" id="Phobius"/>
    </source>
</evidence>
<dbReference type="AlphaFoldDB" id="A0A0A7EFV5"/>
<dbReference type="RefSeq" id="WP_038640269.1">
    <property type="nucleotide sequence ID" value="NZ_CP009888.1"/>
</dbReference>
<dbReference type="KEGG" id="pseo:OM33_06785"/>
<dbReference type="GO" id="GO:0005886">
    <property type="term" value="C:plasma membrane"/>
    <property type="evidence" value="ECO:0007669"/>
    <property type="project" value="TreeGrafter"/>
</dbReference>
<dbReference type="EMBL" id="CP009888">
    <property type="protein sequence ID" value="AIY64887.1"/>
    <property type="molecule type" value="Genomic_DNA"/>
</dbReference>
<dbReference type="SUPFAM" id="SSF82714">
    <property type="entry name" value="Multidrug efflux transporter AcrB TolC docking domain, DN and DC subdomains"/>
    <property type="match status" value="1"/>
</dbReference>
<dbReference type="OrthoDB" id="9757904at2"/>
<feature type="transmembrane region" description="Helical" evidence="1">
    <location>
        <begin position="919"/>
        <end position="942"/>
    </location>
</feature>
<keyword evidence="1" id="KW-0472">Membrane</keyword>
<dbReference type="InterPro" id="IPR001036">
    <property type="entry name" value="Acrflvin-R"/>
</dbReference>